<dbReference type="InterPro" id="IPR036791">
    <property type="entry name" value="Ribosomal_bL9_C_sf"/>
</dbReference>
<dbReference type="GO" id="GO:0003735">
    <property type="term" value="F:structural constituent of ribosome"/>
    <property type="evidence" value="ECO:0007669"/>
    <property type="project" value="InterPro"/>
</dbReference>
<evidence type="ECO:0000256" key="5">
    <source>
        <dbReference type="ARBA" id="ARBA00023274"/>
    </source>
</evidence>
<protein>
    <recommendedName>
        <fullName evidence="6 7">Large ribosomal subunit protein bL9</fullName>
    </recommendedName>
</protein>
<keyword evidence="5 7" id="KW-0687">Ribonucleoprotein</keyword>
<dbReference type="InterPro" id="IPR020069">
    <property type="entry name" value="Ribosomal_bL9_C"/>
</dbReference>
<evidence type="ECO:0000256" key="6">
    <source>
        <dbReference type="ARBA" id="ARBA00035292"/>
    </source>
</evidence>
<organism evidence="11 12">
    <name type="scientific">Lactobacillus kullabergensis</name>
    <dbReference type="NCBI Taxonomy" id="1218493"/>
    <lineage>
        <taxon>Bacteria</taxon>
        <taxon>Bacillati</taxon>
        <taxon>Bacillota</taxon>
        <taxon>Bacilli</taxon>
        <taxon>Lactobacillales</taxon>
        <taxon>Lactobacillaceae</taxon>
        <taxon>Lactobacillus</taxon>
    </lineage>
</organism>
<proteinExistence type="inferred from homology"/>
<dbReference type="EMBL" id="JXBY01000001">
    <property type="protein sequence ID" value="KJY59259.1"/>
    <property type="molecule type" value="Genomic_DNA"/>
</dbReference>
<reference evidence="10 13" key="2">
    <citation type="submission" date="2018-05" db="EMBL/GenBank/DDBJ databases">
        <title>Reference genomes for bee gut microbiota database.</title>
        <authorList>
            <person name="Ellegaard K.M."/>
        </authorList>
    </citation>
    <scope>NUCLEOTIDE SEQUENCE [LARGE SCALE GENOMIC DNA]</scope>
    <source>
        <strain evidence="10 13">ESL0186</strain>
    </source>
</reference>
<evidence type="ECO:0000313" key="13">
    <source>
        <dbReference type="Proteomes" id="UP000246036"/>
    </source>
</evidence>
<evidence type="ECO:0000259" key="9">
    <source>
        <dbReference type="PROSITE" id="PS00651"/>
    </source>
</evidence>
<dbReference type="Gene3D" id="3.10.430.100">
    <property type="entry name" value="Ribosomal protein L9, C-terminal domain"/>
    <property type="match status" value="1"/>
</dbReference>
<comment type="similarity">
    <text evidence="1 7">Belongs to the bacterial ribosomal protein bL9 family.</text>
</comment>
<dbReference type="GO" id="GO:0006412">
    <property type="term" value="P:translation"/>
    <property type="evidence" value="ECO:0007669"/>
    <property type="project" value="UniProtKB-UniRule"/>
</dbReference>
<dbReference type="InterPro" id="IPR020070">
    <property type="entry name" value="Ribosomal_bL9_N"/>
</dbReference>
<keyword evidence="3 7" id="KW-0694">RNA-binding</keyword>
<dbReference type="EMBL" id="CP029477">
    <property type="protein sequence ID" value="AWM74493.1"/>
    <property type="molecule type" value="Genomic_DNA"/>
</dbReference>
<dbReference type="GO" id="GO:1990904">
    <property type="term" value="C:ribonucleoprotein complex"/>
    <property type="evidence" value="ECO:0007669"/>
    <property type="project" value="UniProtKB-KW"/>
</dbReference>
<evidence type="ECO:0000313" key="11">
    <source>
        <dbReference type="EMBL" id="KJY59259.1"/>
    </source>
</evidence>
<dbReference type="InterPro" id="IPR000244">
    <property type="entry name" value="Ribosomal_bL9"/>
</dbReference>
<dbReference type="NCBIfam" id="TIGR00158">
    <property type="entry name" value="L9"/>
    <property type="match status" value="1"/>
</dbReference>
<dbReference type="AlphaFoldDB" id="A0A0F4LLU8"/>
<dbReference type="HAMAP" id="MF_00503">
    <property type="entry name" value="Ribosomal_bL9"/>
    <property type="match status" value="1"/>
</dbReference>
<dbReference type="InterPro" id="IPR036935">
    <property type="entry name" value="Ribosomal_bL9_N_sf"/>
</dbReference>
<keyword evidence="4 7" id="KW-0689">Ribosomal protein</keyword>
<evidence type="ECO:0000256" key="8">
    <source>
        <dbReference type="SAM" id="Coils"/>
    </source>
</evidence>
<dbReference type="KEGG" id="lkl:DKL58_00055"/>
<dbReference type="OrthoDB" id="9788336at2"/>
<dbReference type="Proteomes" id="UP000033533">
    <property type="component" value="Unassembled WGS sequence"/>
</dbReference>
<evidence type="ECO:0000256" key="2">
    <source>
        <dbReference type="ARBA" id="ARBA00022730"/>
    </source>
</evidence>
<keyword evidence="8" id="KW-0175">Coiled coil</keyword>
<dbReference type="HOGENOM" id="CLU_078938_3_2_9"/>
<feature type="coiled-coil region" evidence="8">
    <location>
        <begin position="44"/>
        <end position="78"/>
    </location>
</feature>
<keyword evidence="2 7" id="KW-0699">rRNA-binding</keyword>
<evidence type="ECO:0000256" key="3">
    <source>
        <dbReference type="ARBA" id="ARBA00022884"/>
    </source>
</evidence>
<dbReference type="FunFam" id="3.40.5.10:FF:000002">
    <property type="entry name" value="50S ribosomal protein L9"/>
    <property type="match status" value="1"/>
</dbReference>
<reference evidence="11 12" key="1">
    <citation type="submission" date="2014-12" db="EMBL/GenBank/DDBJ databases">
        <title>Comparative genomics of the lactic acid bacteria isolated from the honey bee gut.</title>
        <authorList>
            <person name="Ellegaard K.M."/>
            <person name="Tamarit D."/>
            <person name="Javelind E."/>
            <person name="Olofsson T."/>
            <person name="Andersson S.G."/>
            <person name="Vasquez A."/>
        </authorList>
    </citation>
    <scope>NUCLEOTIDE SEQUENCE [LARGE SCALE GENOMIC DNA]</scope>
    <source>
        <strain evidence="11 12">Biut2</strain>
    </source>
</reference>
<dbReference type="GO" id="GO:0005840">
    <property type="term" value="C:ribosome"/>
    <property type="evidence" value="ECO:0007669"/>
    <property type="project" value="UniProtKB-KW"/>
</dbReference>
<accession>A0A0F4LLU8</accession>
<dbReference type="PATRIC" id="fig|1218493.3.peg.11"/>
<dbReference type="InterPro" id="IPR020594">
    <property type="entry name" value="Ribosomal_bL9_bac/chp"/>
</dbReference>
<dbReference type="PROSITE" id="PS00651">
    <property type="entry name" value="RIBOSOMAL_L9"/>
    <property type="match status" value="1"/>
</dbReference>
<name>A0A0F4LLU8_9LACO</name>
<dbReference type="Pfam" id="PF01281">
    <property type="entry name" value="Ribosomal_L9_N"/>
    <property type="match status" value="1"/>
</dbReference>
<evidence type="ECO:0000313" key="10">
    <source>
        <dbReference type="EMBL" id="AWM74493.1"/>
    </source>
</evidence>
<sequence>MKVIFTKDVKGRGKRGEVKNVPDGYAQNFLFKRGLAKAATKANMHTLERVAANEKATYEAEKAEAEKIKTELDKDETVVNFKSKAGSDSRLFGSISGKKIVEGLEKQFGIKIDKRKLNLPEPIKSLGYTNVPVKLFKGVEGKIRVHVTEQD</sequence>
<dbReference type="Gene3D" id="3.40.5.10">
    <property type="entry name" value="Ribosomal protein L9, N-terminal domain"/>
    <property type="match status" value="1"/>
</dbReference>
<dbReference type="RefSeq" id="WP_034978644.1">
    <property type="nucleotide sequence ID" value="NZ_CP029477.1"/>
</dbReference>
<evidence type="ECO:0000313" key="12">
    <source>
        <dbReference type="Proteomes" id="UP000033533"/>
    </source>
</evidence>
<feature type="domain" description="Ribosomal protein L9" evidence="9">
    <location>
        <begin position="13"/>
        <end position="40"/>
    </location>
</feature>
<dbReference type="SUPFAM" id="SSF55658">
    <property type="entry name" value="L9 N-domain-like"/>
    <property type="match status" value="1"/>
</dbReference>
<gene>
    <name evidence="7 11" type="primary">rplI</name>
    <name evidence="10" type="ORF">DKL58_00055</name>
    <name evidence="11" type="ORF">JF76_00110</name>
</gene>
<dbReference type="Pfam" id="PF03948">
    <property type="entry name" value="Ribosomal_L9_C"/>
    <property type="match status" value="1"/>
</dbReference>
<dbReference type="SUPFAM" id="SSF55653">
    <property type="entry name" value="Ribosomal protein L9 C-domain"/>
    <property type="match status" value="1"/>
</dbReference>
<evidence type="ECO:0000256" key="7">
    <source>
        <dbReference type="HAMAP-Rule" id="MF_00503"/>
    </source>
</evidence>
<dbReference type="STRING" id="1218493.JF76_00110"/>
<keyword evidence="13" id="KW-1185">Reference proteome</keyword>
<evidence type="ECO:0000256" key="4">
    <source>
        <dbReference type="ARBA" id="ARBA00022980"/>
    </source>
</evidence>
<dbReference type="PANTHER" id="PTHR21368">
    <property type="entry name" value="50S RIBOSOMAL PROTEIN L9"/>
    <property type="match status" value="1"/>
</dbReference>
<dbReference type="InterPro" id="IPR009027">
    <property type="entry name" value="Ribosomal_bL9/RNase_H1_N"/>
</dbReference>
<dbReference type="Proteomes" id="UP000246036">
    <property type="component" value="Chromosome"/>
</dbReference>
<comment type="function">
    <text evidence="7">Binds to the 23S rRNA.</text>
</comment>
<dbReference type="GO" id="GO:0019843">
    <property type="term" value="F:rRNA binding"/>
    <property type="evidence" value="ECO:0007669"/>
    <property type="project" value="UniProtKB-UniRule"/>
</dbReference>
<evidence type="ECO:0000256" key="1">
    <source>
        <dbReference type="ARBA" id="ARBA00010605"/>
    </source>
</evidence>